<dbReference type="GO" id="GO:0008773">
    <property type="term" value="F:[protein-PII] uridylyltransferase activity"/>
    <property type="evidence" value="ECO:0007669"/>
    <property type="project" value="InterPro"/>
</dbReference>
<evidence type="ECO:0000313" key="1">
    <source>
        <dbReference type="EMBL" id="CAB3984402.1"/>
    </source>
</evidence>
<dbReference type="InterPro" id="IPR019734">
    <property type="entry name" value="TPR_rpt"/>
</dbReference>
<dbReference type="AlphaFoldDB" id="A0A6S7G652"/>
<comment type="caution">
    <text evidence="1">The sequence shown here is derived from an EMBL/GenBank/DDBJ whole genome shotgun (WGS) entry which is preliminary data.</text>
</comment>
<protein>
    <submittedName>
        <fullName evidence="1">Uncharacterized protein</fullName>
    </submittedName>
</protein>
<dbReference type="SMART" id="SM00028">
    <property type="entry name" value="TPR"/>
    <property type="match status" value="2"/>
</dbReference>
<dbReference type="InterPro" id="IPR011990">
    <property type="entry name" value="TPR-like_helical_dom_sf"/>
</dbReference>
<name>A0A6S7G652_PARCT</name>
<dbReference type="PROSITE" id="PS50005">
    <property type="entry name" value="TPR"/>
    <property type="match status" value="1"/>
</dbReference>
<dbReference type="EMBL" id="CACRXK020000734">
    <property type="protein sequence ID" value="CAB3984402.1"/>
    <property type="molecule type" value="Genomic_DNA"/>
</dbReference>
<keyword evidence="2" id="KW-1185">Reference proteome</keyword>
<dbReference type="PANTHER" id="PTHR19959:SF119">
    <property type="entry name" value="FUNGAL LIPASE-LIKE DOMAIN-CONTAINING PROTEIN"/>
    <property type="match status" value="1"/>
</dbReference>
<dbReference type="OrthoDB" id="5986190at2759"/>
<accession>A0A6S7G652</accession>
<dbReference type="PANTHER" id="PTHR19959">
    <property type="entry name" value="KINESIN LIGHT CHAIN"/>
    <property type="match status" value="1"/>
</dbReference>
<reference evidence="1" key="1">
    <citation type="submission" date="2020-04" db="EMBL/GenBank/DDBJ databases">
        <authorList>
            <person name="Alioto T."/>
            <person name="Alioto T."/>
            <person name="Gomez Garrido J."/>
        </authorList>
    </citation>
    <scope>NUCLEOTIDE SEQUENCE</scope>
    <source>
        <strain evidence="1">A484AB</strain>
    </source>
</reference>
<gene>
    <name evidence="1" type="ORF">PACLA_8A030438</name>
</gene>
<organism evidence="1 2">
    <name type="scientific">Paramuricea clavata</name>
    <name type="common">Red gorgonian</name>
    <name type="synonym">Violescent sea-whip</name>
    <dbReference type="NCBI Taxonomy" id="317549"/>
    <lineage>
        <taxon>Eukaryota</taxon>
        <taxon>Metazoa</taxon>
        <taxon>Cnidaria</taxon>
        <taxon>Anthozoa</taxon>
        <taxon>Octocorallia</taxon>
        <taxon>Malacalcyonacea</taxon>
        <taxon>Plexauridae</taxon>
        <taxon>Paramuricea</taxon>
    </lineage>
</organism>
<dbReference type="Proteomes" id="UP001152795">
    <property type="component" value="Unassembled WGS sequence"/>
</dbReference>
<feature type="non-terminal residue" evidence="1">
    <location>
        <position position="787"/>
    </location>
</feature>
<dbReference type="InterPro" id="IPR005105">
    <property type="entry name" value="GlnD_Uridyltrans_N"/>
</dbReference>
<sequence length="787" mass="90400">FIDSFLPEDYRDGNTIESDPADLIETAKRALEKGELEIAKNYLISAIRTVMLDNSYKRSPEPYRYLAEVLERKAEDKNLELPQRQQFLLQAAALYNFVRNFLKTEDVEYELSKTLSKIVSRKLLDIQDSMVEMVGGNPLHCKFDSELRENELKNLRNEVKKSLEFMECRRSSKNQESLNKCDVRQMLKDETEEIERLSDTISVGMKLFLATIINECLELLGTPPCDHEVIVLGSLARNEMTPYSDFEWAILTNSEEEECKVFFRNLTNLVHLQIINLGETILPSMNVEAINEGWFYDDITTRGVSFDGFLPQACKTPLGNTPEFELIHTPEKTADSHNNDCYRKNWKLGDTLLTFSPLQPDKHILVDAYRREMAKILSCPCVSKCCKHDTSCGAWPTRGSCRGLSTLCENVSRFGDVLTGSNVLDDGKIHDVKKKIYRLTDRVFAALAKCYEVDASGTFAILDELYRREIISSEARDNFASAAAIALKLRISTYLKAGKQGEQLMASSKEETGKLTSVYYMPNNEELFHFFFIAIRLYEELQKLKAAGNIPLSLTHSSFYDDSDVTMGQDQGHIYCRLLNYDKALKSYDRTLQQDPENLSIEIRRISIALCITKGTEEMDKIRENLDTLLCKIDQSWSEPHQETTLFVNRLDFEEIRQLLEVLPLASSFFDCPKYFELAGNILFQNSTVFVGSEYSCRRELVELAMMVIAFQRYLPESTDQQHLIDTVTSEISPLIDEEGASTKSILWLNWLGKFLFEMRKLDKAYHCFQRALSMERLLYQTKPNQT</sequence>
<evidence type="ECO:0000313" key="2">
    <source>
        <dbReference type="Proteomes" id="UP001152795"/>
    </source>
</evidence>
<dbReference type="SUPFAM" id="SSF48452">
    <property type="entry name" value="TPR-like"/>
    <property type="match status" value="1"/>
</dbReference>
<dbReference type="Pfam" id="PF03445">
    <property type="entry name" value="DUF294"/>
    <property type="match status" value="1"/>
</dbReference>
<proteinExistence type="predicted"/>